<dbReference type="GO" id="GO:0020037">
    <property type="term" value="F:heme binding"/>
    <property type="evidence" value="ECO:0007669"/>
    <property type="project" value="InterPro"/>
</dbReference>
<dbReference type="GO" id="GO:0005344">
    <property type="term" value="F:oxygen carrier activity"/>
    <property type="evidence" value="ECO:0007669"/>
    <property type="project" value="UniProtKB-KW"/>
</dbReference>
<dbReference type="OrthoDB" id="6344802at2759"/>
<evidence type="ECO:0000313" key="7">
    <source>
        <dbReference type="RefSeq" id="XP_022335243.1"/>
    </source>
</evidence>
<dbReference type="InterPro" id="IPR050532">
    <property type="entry name" value="Globin-like_OT"/>
</dbReference>
<dbReference type="PROSITE" id="PS01033">
    <property type="entry name" value="GLOBIN"/>
    <property type="match status" value="1"/>
</dbReference>
<name>A0A8B8E6G8_CRAVI</name>
<dbReference type="GO" id="GO:0019825">
    <property type="term" value="F:oxygen binding"/>
    <property type="evidence" value="ECO:0007669"/>
    <property type="project" value="InterPro"/>
</dbReference>
<organism evidence="6 7">
    <name type="scientific">Crassostrea virginica</name>
    <name type="common">Eastern oyster</name>
    <dbReference type="NCBI Taxonomy" id="6565"/>
    <lineage>
        <taxon>Eukaryota</taxon>
        <taxon>Metazoa</taxon>
        <taxon>Spiralia</taxon>
        <taxon>Lophotrochozoa</taxon>
        <taxon>Mollusca</taxon>
        <taxon>Bivalvia</taxon>
        <taxon>Autobranchia</taxon>
        <taxon>Pteriomorphia</taxon>
        <taxon>Ostreida</taxon>
        <taxon>Ostreoidea</taxon>
        <taxon>Ostreidae</taxon>
        <taxon>Crassostrea</taxon>
    </lineage>
</organism>
<keyword evidence="3" id="KW-0408">Iron</keyword>
<evidence type="ECO:0000256" key="1">
    <source>
        <dbReference type="ARBA" id="ARBA00022617"/>
    </source>
</evidence>
<dbReference type="AlphaFoldDB" id="A0A8B8E6G8"/>
<keyword evidence="1 4" id="KW-0349">Heme</keyword>
<gene>
    <name evidence="7" type="primary">LOC111131817</name>
</gene>
<dbReference type="CDD" id="cd14766">
    <property type="entry name" value="CeGLB25-like"/>
    <property type="match status" value="1"/>
</dbReference>
<evidence type="ECO:0000256" key="3">
    <source>
        <dbReference type="ARBA" id="ARBA00023004"/>
    </source>
</evidence>
<protein>
    <submittedName>
        <fullName evidence="7">Neuroglobin-like</fullName>
    </submittedName>
</protein>
<evidence type="ECO:0000259" key="5">
    <source>
        <dbReference type="PROSITE" id="PS01033"/>
    </source>
</evidence>
<dbReference type="SUPFAM" id="SSF46458">
    <property type="entry name" value="Globin-like"/>
    <property type="match status" value="1"/>
</dbReference>
<evidence type="ECO:0000256" key="2">
    <source>
        <dbReference type="ARBA" id="ARBA00022723"/>
    </source>
</evidence>
<dbReference type="InterPro" id="IPR012292">
    <property type="entry name" value="Globin/Proto"/>
</dbReference>
<keyword evidence="4" id="KW-0561">Oxygen transport</keyword>
<evidence type="ECO:0000313" key="6">
    <source>
        <dbReference type="Proteomes" id="UP000694844"/>
    </source>
</evidence>
<dbReference type="RefSeq" id="XP_022335243.1">
    <property type="nucleotide sequence ID" value="XM_022479535.1"/>
</dbReference>
<dbReference type="KEGG" id="cvn:111131817"/>
<keyword evidence="4" id="KW-0813">Transport</keyword>
<feature type="domain" description="Globin" evidence="5">
    <location>
        <begin position="87"/>
        <end position="235"/>
    </location>
</feature>
<keyword evidence="6" id="KW-1185">Reference proteome</keyword>
<dbReference type="GO" id="GO:0046872">
    <property type="term" value="F:metal ion binding"/>
    <property type="evidence" value="ECO:0007669"/>
    <property type="project" value="UniProtKB-KW"/>
</dbReference>
<dbReference type="PANTHER" id="PTHR46458">
    <property type="entry name" value="BLR2807 PROTEIN"/>
    <property type="match status" value="1"/>
</dbReference>
<proteinExistence type="inferred from homology"/>
<accession>A0A8B8E6G8</accession>
<keyword evidence="2" id="KW-0479">Metal-binding</keyword>
<dbReference type="Proteomes" id="UP000694844">
    <property type="component" value="Chromosome 4"/>
</dbReference>
<dbReference type="Pfam" id="PF00042">
    <property type="entry name" value="Globin"/>
    <property type="match status" value="1"/>
</dbReference>
<sequence>MVEYMLKARKATKKIVQNGMHLSIKTDKCPSPFDPDVYLIRQPTTPVEKKVPIEIRNKISNTSKPCINRSPQRKWIRSVSVMDTRCSLTTRDKYQIIKSWKGIARDLHATGVTMFLRMFQEHDDLRKFFKFGDYKESSDLLQNKIFQNHVMLVMHTFDEAICSMGDTDYVMEMLRGVGKSHRRLPEFNFLIFSRIEEPFLVAVKETLGDRYSANMDNIYRKTVKFIIRELSQGFNDPPKAME</sequence>
<dbReference type="Gene3D" id="1.10.490.10">
    <property type="entry name" value="Globins"/>
    <property type="match status" value="1"/>
</dbReference>
<dbReference type="InterPro" id="IPR009050">
    <property type="entry name" value="Globin-like_sf"/>
</dbReference>
<comment type="similarity">
    <text evidence="4">Belongs to the globin family.</text>
</comment>
<dbReference type="PANTHER" id="PTHR46458:SF5">
    <property type="entry name" value="GLOBIN FAMILY PROFILE DOMAIN-CONTAINING PROTEIN"/>
    <property type="match status" value="1"/>
</dbReference>
<dbReference type="InterPro" id="IPR000971">
    <property type="entry name" value="Globin"/>
</dbReference>
<reference evidence="7" key="1">
    <citation type="submission" date="2025-08" db="UniProtKB">
        <authorList>
            <consortium name="RefSeq"/>
        </authorList>
    </citation>
    <scope>IDENTIFICATION</scope>
    <source>
        <tissue evidence="7">Whole sample</tissue>
    </source>
</reference>
<evidence type="ECO:0000256" key="4">
    <source>
        <dbReference type="RuleBase" id="RU000356"/>
    </source>
</evidence>
<dbReference type="GeneID" id="111131817"/>